<dbReference type="AlphaFoldDB" id="A0A9N8WPI7"/>
<accession>A0A9N8WPI7</accession>
<dbReference type="Proteomes" id="UP000789759">
    <property type="component" value="Unassembled WGS sequence"/>
</dbReference>
<dbReference type="OrthoDB" id="2439721at2759"/>
<evidence type="ECO:0000256" key="1">
    <source>
        <dbReference type="SAM" id="MobiDB-lite"/>
    </source>
</evidence>
<organism evidence="2 3">
    <name type="scientific">Cetraspora pellucida</name>
    <dbReference type="NCBI Taxonomy" id="1433469"/>
    <lineage>
        <taxon>Eukaryota</taxon>
        <taxon>Fungi</taxon>
        <taxon>Fungi incertae sedis</taxon>
        <taxon>Mucoromycota</taxon>
        <taxon>Glomeromycotina</taxon>
        <taxon>Glomeromycetes</taxon>
        <taxon>Diversisporales</taxon>
        <taxon>Gigasporaceae</taxon>
        <taxon>Cetraspora</taxon>
    </lineage>
</organism>
<comment type="caution">
    <text evidence="2">The sequence shown here is derived from an EMBL/GenBank/DDBJ whole genome shotgun (WGS) entry which is preliminary data.</text>
</comment>
<gene>
    <name evidence="2" type="ORF">CPELLU_LOCUS2002</name>
</gene>
<dbReference type="EMBL" id="CAJVQA010000811">
    <property type="protein sequence ID" value="CAG8491505.1"/>
    <property type="molecule type" value="Genomic_DNA"/>
</dbReference>
<evidence type="ECO:0000313" key="3">
    <source>
        <dbReference type="Proteomes" id="UP000789759"/>
    </source>
</evidence>
<name>A0A9N8WPI7_9GLOM</name>
<protein>
    <submittedName>
        <fullName evidence="2">1391_t:CDS:1</fullName>
    </submittedName>
</protein>
<sequence length="1001" mass="115624">MMVYEYDTHYFENNISWSLESFLQWSLFYANDFDGNKDKEHRLYRTHLEAIYNDPNLLKNRDSEKCVTSSKGARIRLTARWIRLAGHLRIRLNWAQLRTALYEIWFITNLPRAGSVRVTEFWKKSPSFLETLKIAINLNADKMVSRVAELHDDFSNTIFNVTQKQLQLRFGHKRSHSHEENFLEPQKKKILPERGVGNVLPDGTKFEKATPLDLVQSDDDEHLFQGDNDEDEDIPALKDTAVKNLKEWILPSGQNVGKIIEENVSANAEKAKNKKKLTIYEKAILRYGVSNIIDLSVMNEWFSVKDIKFMAKDYIDLLNVPQLPAEENTFISKVESMTLKGDANGAYKFCIETHVNSEENNYMYKISKIYSELSKNKVDILDYAGDTHTELDVIMKAFGYIIEGLNTGFGTHQKWGESFCPLSKSKDYNKGRKCDLRFLSISGVDLGEWEFASEIIPHKVVSDRCRSARVNQSILNGLLNLNLTDEQAKNIKVPFVQICGTSGQMLIEDLVEGFYVVFPGPKFELPTKLQHIKKLKSAVNIINFIMDIYEQINEIAETQENTRNGFNDIFSDNADIKPIHYKAKYIHKPWWSPKKTTEFSNNESIETQFDNEESKSDTSEDPSQNFKSIPDGYRPLSKTSASKLGSKVWNYFQPLENIATGNHIVWCLLEVIQNRQKQTCNTICNTGGSTENMWDHLSSIHSITKNSNLKSKDQQKISIMFKTSATNLKHQTKQNQFLVEWIINSAQALRVVESEKFKILRKTHKYLCIIQNIETRWNSSYLAWRCLLHLQNAINLNAIKELVIILCLFAKASTYLGASKSSMIEFINPTLSHIKQDLYNENSILYDLPDLENSDMAFDNKIDEDNEFVILHNHKLNINIPQDCDNLEIKAFETYWNSLVDDDLLLTLLDPHHKQLKFADSLDRKYAENILKCMYNNKHNQNFQETSQMASILESYSLDEELSAKSLRKKLLSLPQNDNNDEVKNYLQLSEIDVESDVCNW</sequence>
<proteinExistence type="predicted"/>
<evidence type="ECO:0000313" key="2">
    <source>
        <dbReference type="EMBL" id="CAG8491505.1"/>
    </source>
</evidence>
<reference evidence="2" key="1">
    <citation type="submission" date="2021-06" db="EMBL/GenBank/DDBJ databases">
        <authorList>
            <person name="Kallberg Y."/>
            <person name="Tangrot J."/>
            <person name="Rosling A."/>
        </authorList>
    </citation>
    <scope>NUCLEOTIDE SEQUENCE</scope>
    <source>
        <strain evidence="2">FL966</strain>
    </source>
</reference>
<feature type="region of interest" description="Disordered" evidence="1">
    <location>
        <begin position="606"/>
        <end position="634"/>
    </location>
</feature>
<keyword evidence="3" id="KW-1185">Reference proteome</keyword>